<evidence type="ECO:0000256" key="2">
    <source>
        <dbReference type="ARBA" id="ARBA00022771"/>
    </source>
</evidence>
<name>A0A139AKP4_GONPJ</name>
<feature type="coiled-coil region" evidence="5">
    <location>
        <begin position="138"/>
        <end position="175"/>
    </location>
</feature>
<evidence type="ECO:0000313" key="9">
    <source>
        <dbReference type="EMBL" id="KXS17340.1"/>
    </source>
</evidence>
<reference evidence="9 10" key="1">
    <citation type="journal article" date="2015" name="Genome Biol. Evol.">
        <title>Phylogenomic analyses indicate that early fungi evolved digesting cell walls of algal ancestors of land plants.</title>
        <authorList>
            <person name="Chang Y."/>
            <person name="Wang S."/>
            <person name="Sekimoto S."/>
            <person name="Aerts A.L."/>
            <person name="Choi C."/>
            <person name="Clum A."/>
            <person name="LaButti K.M."/>
            <person name="Lindquist E.A."/>
            <person name="Yee Ngan C."/>
            <person name="Ohm R.A."/>
            <person name="Salamov A.A."/>
            <person name="Grigoriev I.V."/>
            <person name="Spatafora J.W."/>
            <person name="Berbee M.L."/>
        </authorList>
    </citation>
    <scope>NUCLEOTIDE SEQUENCE [LARGE SCALE GENOMIC DNA]</scope>
    <source>
        <strain evidence="9 10">JEL478</strain>
    </source>
</reference>
<evidence type="ECO:0000256" key="3">
    <source>
        <dbReference type="ARBA" id="ARBA00022833"/>
    </source>
</evidence>
<evidence type="ECO:0000256" key="4">
    <source>
        <dbReference type="PROSITE-ProRule" id="PRU00723"/>
    </source>
</evidence>
<dbReference type="InterPro" id="IPR000571">
    <property type="entry name" value="Znf_CCCH"/>
</dbReference>
<feature type="zinc finger region" description="C3H1-type" evidence="4">
    <location>
        <begin position="812"/>
        <end position="838"/>
    </location>
</feature>
<dbReference type="PANTHER" id="PTHR43948">
    <property type="entry name" value="DNAJ HOMOLOG SUBFAMILY B"/>
    <property type="match status" value="1"/>
</dbReference>
<gene>
    <name evidence="9" type="ORF">M427DRAFT_133476</name>
</gene>
<dbReference type="GO" id="GO:0005634">
    <property type="term" value="C:nucleus"/>
    <property type="evidence" value="ECO:0007669"/>
    <property type="project" value="TreeGrafter"/>
</dbReference>
<feature type="region of interest" description="Disordered" evidence="6">
    <location>
        <begin position="242"/>
        <end position="271"/>
    </location>
</feature>
<feature type="region of interest" description="Disordered" evidence="6">
    <location>
        <begin position="878"/>
        <end position="923"/>
    </location>
</feature>
<dbReference type="SUPFAM" id="SSF46565">
    <property type="entry name" value="Chaperone J-domain"/>
    <property type="match status" value="1"/>
</dbReference>
<feature type="domain" description="J" evidence="7">
    <location>
        <begin position="158"/>
        <end position="227"/>
    </location>
</feature>
<keyword evidence="5" id="KW-0175">Coiled coil</keyword>
<dbReference type="Proteomes" id="UP000070544">
    <property type="component" value="Unassembled WGS sequence"/>
</dbReference>
<evidence type="ECO:0000313" key="10">
    <source>
        <dbReference type="Proteomes" id="UP000070544"/>
    </source>
</evidence>
<dbReference type="PROSITE" id="PS50076">
    <property type="entry name" value="DNAJ_2"/>
    <property type="match status" value="1"/>
</dbReference>
<evidence type="ECO:0008006" key="11">
    <source>
        <dbReference type="Google" id="ProtNLM"/>
    </source>
</evidence>
<protein>
    <recommendedName>
        <fullName evidence="11">C3H1-type domain-containing protein</fullName>
    </recommendedName>
</protein>
<dbReference type="InterPro" id="IPR036869">
    <property type="entry name" value="J_dom_sf"/>
</dbReference>
<dbReference type="InterPro" id="IPR036116">
    <property type="entry name" value="FN3_sf"/>
</dbReference>
<dbReference type="GO" id="GO:0051082">
    <property type="term" value="F:unfolded protein binding"/>
    <property type="evidence" value="ECO:0007669"/>
    <property type="project" value="TreeGrafter"/>
</dbReference>
<accession>A0A139AKP4</accession>
<dbReference type="OrthoDB" id="10250354at2759"/>
<dbReference type="InterPro" id="IPR001623">
    <property type="entry name" value="DnaJ_domain"/>
</dbReference>
<dbReference type="Gene3D" id="4.10.1000.10">
    <property type="entry name" value="Zinc finger, CCCH-type"/>
    <property type="match status" value="1"/>
</dbReference>
<dbReference type="GO" id="GO:0008270">
    <property type="term" value="F:zinc ion binding"/>
    <property type="evidence" value="ECO:0007669"/>
    <property type="project" value="UniProtKB-KW"/>
</dbReference>
<dbReference type="Gene3D" id="1.10.287.110">
    <property type="entry name" value="DnaJ domain"/>
    <property type="match status" value="1"/>
</dbReference>
<dbReference type="SUPFAM" id="SSF90229">
    <property type="entry name" value="CCCH zinc finger"/>
    <property type="match status" value="1"/>
</dbReference>
<keyword evidence="3 4" id="KW-0862">Zinc</keyword>
<evidence type="ECO:0000256" key="1">
    <source>
        <dbReference type="ARBA" id="ARBA00022723"/>
    </source>
</evidence>
<dbReference type="GO" id="GO:0051087">
    <property type="term" value="F:protein-folding chaperone binding"/>
    <property type="evidence" value="ECO:0007669"/>
    <property type="project" value="TreeGrafter"/>
</dbReference>
<dbReference type="CDD" id="cd06257">
    <property type="entry name" value="DnaJ"/>
    <property type="match status" value="1"/>
</dbReference>
<keyword evidence="2 4" id="KW-0863">Zinc-finger</keyword>
<keyword evidence="10" id="KW-1185">Reference proteome</keyword>
<dbReference type="GO" id="GO:0005737">
    <property type="term" value="C:cytoplasm"/>
    <property type="evidence" value="ECO:0007669"/>
    <property type="project" value="TreeGrafter"/>
</dbReference>
<dbReference type="AlphaFoldDB" id="A0A139AKP4"/>
<evidence type="ECO:0000259" key="8">
    <source>
        <dbReference type="PROSITE" id="PS50103"/>
    </source>
</evidence>
<dbReference type="Pfam" id="PF00226">
    <property type="entry name" value="DnaJ"/>
    <property type="match status" value="1"/>
</dbReference>
<feature type="region of interest" description="Disordered" evidence="6">
    <location>
        <begin position="1"/>
        <end position="25"/>
    </location>
</feature>
<dbReference type="SMART" id="SM00356">
    <property type="entry name" value="ZnF_C3H1"/>
    <property type="match status" value="2"/>
</dbReference>
<sequence>MSDLDKPTVDKGKAKSKDADPDQRPLPQYFQVLNLHLNPLVVAQVRILRKTLGDQVEISHEYVPAKHMLSLAENLAAKVAKRKQLEDEIDKITAGKGKEKDRASKIEKINPQLEKVKTEIERLLTVPAFKDVSTDILVTLAAANLDEARKKMRVVEKKRTDLRDKEENCDNIIADAVKKSYKQLSLKLHPDRMPHSTEADKVKFQELREAHTVLSEMERRKEYIRIYDHAEYLRLRRPKTADELAPETGKAAGKGKAGSKASAKQAAQQGGALRLQGGIPHQCSIPRITMQTVVNKKDATTRIAVLWTCSEAEFLGVTKYEIELTGTPLKGDGTSVKHVSTTTLTYHTVEHLSAGEWALRTRGCNHIGLGPWSMPLHLFIEDPTAARDAAKRAAEMERYVKRRKATDVLEIILRVAADEGIRGRPGRIDERIQEIRESVDKAKSVGVDKELVARGLQWLDMLGDHRTEKTQMNFWKDKLTAWYRITLLEITVVSNGQLALDFAEGIVGLPKAQEIHATVKNMLVQHVVRIIEGCPRLIIMVPGESKLTAEEVASLGLTPGQRKSGQQHLTQTDADLNSGALIPVEILALIKDHPFAELLPRWRIIHPHDRVRCVVAASLNRQDLFAKERDKLLKTCAKMDTDRARLEQEWRTITSKRKAAQAKQQAEMDAHLAAAKDAKMREYSVIQNMDGDFDFGKEKELFAQVHGAAAGSTRASITALANSDRTLPTQQPASTAAPPGLRFSPAVAAMHVPGQAPAVPASSSPAGSRATVASARPSTAPMMSKPIASAPTIALASSSSSLNRVIEPKDVRRVILCKYYQQGKCWKGNKCTFGHLTDTIDPGIEIGVWQGTKKCRKSEDGSCSVGSECLHSDGHVWVKKDPPASKKSQQQQQKKLEPGRTPVAVPLPPPSPRSQPVSSPATA</sequence>
<dbReference type="GO" id="GO:0044183">
    <property type="term" value="F:protein folding chaperone"/>
    <property type="evidence" value="ECO:0007669"/>
    <property type="project" value="TreeGrafter"/>
</dbReference>
<dbReference type="PROSITE" id="PS50103">
    <property type="entry name" value="ZF_C3H1"/>
    <property type="match status" value="1"/>
</dbReference>
<dbReference type="STRING" id="1344416.A0A139AKP4"/>
<feature type="compositionally biased region" description="Low complexity" evidence="6">
    <location>
        <begin position="914"/>
        <end position="923"/>
    </location>
</feature>
<organism evidence="9 10">
    <name type="scientific">Gonapodya prolifera (strain JEL478)</name>
    <name type="common">Monoblepharis prolifera</name>
    <dbReference type="NCBI Taxonomy" id="1344416"/>
    <lineage>
        <taxon>Eukaryota</taxon>
        <taxon>Fungi</taxon>
        <taxon>Fungi incertae sedis</taxon>
        <taxon>Chytridiomycota</taxon>
        <taxon>Chytridiomycota incertae sedis</taxon>
        <taxon>Monoblepharidomycetes</taxon>
        <taxon>Monoblepharidales</taxon>
        <taxon>Gonapodyaceae</taxon>
        <taxon>Gonapodya</taxon>
    </lineage>
</organism>
<proteinExistence type="predicted"/>
<feature type="compositionally biased region" description="Low complexity" evidence="6">
    <location>
        <begin position="258"/>
        <end position="271"/>
    </location>
</feature>
<dbReference type="SUPFAM" id="SSF49265">
    <property type="entry name" value="Fibronectin type III"/>
    <property type="match status" value="1"/>
</dbReference>
<dbReference type="PANTHER" id="PTHR43948:SF10">
    <property type="entry name" value="MRJ, ISOFORM E"/>
    <property type="match status" value="1"/>
</dbReference>
<dbReference type="EMBL" id="KQ965747">
    <property type="protein sequence ID" value="KXS17340.1"/>
    <property type="molecule type" value="Genomic_DNA"/>
</dbReference>
<evidence type="ECO:0000256" key="6">
    <source>
        <dbReference type="SAM" id="MobiDB-lite"/>
    </source>
</evidence>
<dbReference type="InterPro" id="IPR036855">
    <property type="entry name" value="Znf_CCCH_sf"/>
</dbReference>
<feature type="domain" description="C3H1-type" evidence="8">
    <location>
        <begin position="812"/>
        <end position="838"/>
    </location>
</feature>
<keyword evidence="1 4" id="KW-0479">Metal-binding</keyword>
<evidence type="ECO:0000259" key="7">
    <source>
        <dbReference type="PROSITE" id="PS50076"/>
    </source>
</evidence>
<feature type="compositionally biased region" description="Basic and acidic residues" evidence="6">
    <location>
        <begin position="1"/>
        <end position="23"/>
    </location>
</feature>
<dbReference type="SMART" id="SM00271">
    <property type="entry name" value="DnaJ"/>
    <property type="match status" value="1"/>
</dbReference>
<evidence type="ECO:0000256" key="5">
    <source>
        <dbReference type="SAM" id="Coils"/>
    </source>
</evidence>